<evidence type="ECO:0000313" key="3">
    <source>
        <dbReference type="Proteomes" id="UP000254219"/>
    </source>
</evidence>
<accession>A0A376FM83</accession>
<proteinExistence type="predicted"/>
<sequence length="112" mass="13285">MKKLKYLVALLGHIARTATGFYFRPFNKVWDEHLQQILDEGVLESTNKHAVFWLYGDIYEIWISNRWFAYGFLFCLNGQFVAPADAYRPRFRTMYRLHQMVQASKAKEMGNV</sequence>
<gene>
    <name evidence="1" type="ORF">I6H02_23220</name>
    <name evidence="2" type="ORF">NCTC11181_00425</name>
</gene>
<evidence type="ECO:0000313" key="2">
    <source>
        <dbReference type="EMBL" id="STD34634.1"/>
    </source>
</evidence>
<dbReference type="AlphaFoldDB" id="A0A376FM83"/>
<evidence type="ECO:0000313" key="4">
    <source>
        <dbReference type="Proteomes" id="UP000594864"/>
    </source>
</evidence>
<dbReference type="EMBL" id="CP065611">
    <property type="protein sequence ID" value="QPR04419.1"/>
    <property type="molecule type" value="Genomic_DNA"/>
</dbReference>
<organism evidence="2 3">
    <name type="scientific">Escherichia coli</name>
    <dbReference type="NCBI Taxonomy" id="562"/>
    <lineage>
        <taxon>Bacteria</taxon>
        <taxon>Pseudomonadati</taxon>
        <taxon>Pseudomonadota</taxon>
        <taxon>Gammaproteobacteria</taxon>
        <taxon>Enterobacterales</taxon>
        <taxon>Enterobacteriaceae</taxon>
        <taxon>Escherichia</taxon>
    </lineage>
</organism>
<name>A0A376FM83_ECOLX</name>
<dbReference type="Proteomes" id="UP000594864">
    <property type="component" value="Chromosome"/>
</dbReference>
<evidence type="ECO:0000313" key="1">
    <source>
        <dbReference type="EMBL" id="QPR04419.1"/>
    </source>
</evidence>
<reference evidence="1 4" key="2">
    <citation type="submission" date="2020-12" db="EMBL/GenBank/DDBJ databases">
        <title>FDA dAtabase for Regulatory Grade micrObial Sequences (FDA-ARGOS): Supporting development and validation of Infectious Disease Dx tests.</title>
        <authorList>
            <person name="Sproer C."/>
            <person name="Gronow S."/>
            <person name="Severitt S."/>
            <person name="Schroder I."/>
            <person name="Tallon L."/>
            <person name="Sadzewicz L."/>
            <person name="Zhao X."/>
            <person name="Boylan J."/>
            <person name="Ott S."/>
            <person name="Bowen H."/>
            <person name="Vavikolanu K."/>
            <person name="Mehta A."/>
            <person name="Aluvathingal J."/>
            <person name="Nadendla S."/>
            <person name="Lowell S."/>
            <person name="Myers T."/>
            <person name="Yan Y."/>
            <person name="Sichtig H."/>
        </authorList>
    </citation>
    <scope>NUCLEOTIDE SEQUENCE [LARGE SCALE GENOMIC DNA]</scope>
    <source>
        <strain evidence="1 4">FDAARGOS_945</strain>
    </source>
</reference>
<protein>
    <submittedName>
        <fullName evidence="2">Uncharacterized protein</fullName>
    </submittedName>
</protein>
<dbReference type="EMBL" id="UFYN01000002">
    <property type="protein sequence ID" value="STD34634.1"/>
    <property type="molecule type" value="Genomic_DNA"/>
</dbReference>
<reference evidence="2 3" key="1">
    <citation type="submission" date="2018-06" db="EMBL/GenBank/DDBJ databases">
        <authorList>
            <consortium name="Pathogen Informatics"/>
            <person name="Doyle S."/>
        </authorList>
    </citation>
    <scope>NUCLEOTIDE SEQUENCE [LARGE SCALE GENOMIC DNA]</scope>
    <source>
        <strain evidence="2 3">NCTC11181</strain>
    </source>
</reference>
<dbReference type="Proteomes" id="UP000254219">
    <property type="component" value="Unassembled WGS sequence"/>
</dbReference>